<feature type="domain" description="Glycoside hydrolase family 57 N-terminal" evidence="3">
    <location>
        <begin position="68"/>
        <end position="282"/>
    </location>
</feature>
<dbReference type="InterPro" id="IPR011330">
    <property type="entry name" value="Glyco_hydro/deAcase_b/a-brl"/>
</dbReference>
<dbReference type="PANTHER" id="PTHR36306">
    <property type="entry name" value="ALPHA-AMYLASE-RELATED-RELATED"/>
    <property type="match status" value="1"/>
</dbReference>
<dbReference type="CAZy" id="GH57">
    <property type="family name" value="Glycoside Hydrolase Family 57"/>
</dbReference>
<dbReference type="InterPro" id="IPR021923">
    <property type="entry name" value="DUF3536"/>
</dbReference>
<dbReference type="GO" id="GO:0005975">
    <property type="term" value="P:carbohydrate metabolic process"/>
    <property type="evidence" value="ECO:0007669"/>
    <property type="project" value="InterPro"/>
</dbReference>
<keyword evidence="4" id="KW-0378">Hydrolase</keyword>
<dbReference type="GO" id="GO:0016787">
    <property type="term" value="F:hydrolase activity"/>
    <property type="evidence" value="ECO:0007669"/>
    <property type="project" value="UniProtKB-KW"/>
</dbReference>
<dbReference type="Gene3D" id="3.20.110.20">
    <property type="match status" value="1"/>
</dbReference>
<reference evidence="5" key="1">
    <citation type="submission" date="2009-11" db="EMBL/GenBank/DDBJ databases">
        <title>The complete chromosome 1 of Sphaerobacter thermophilus DSM 20745.</title>
        <authorList>
            <person name="Lucas S."/>
            <person name="Copeland A."/>
            <person name="Lapidus A."/>
            <person name="Glavina del Rio T."/>
            <person name="Dalin E."/>
            <person name="Tice H."/>
            <person name="Bruce D."/>
            <person name="Goodwin L."/>
            <person name="Pitluck S."/>
            <person name="Kyrpides N."/>
            <person name="Mavromatis K."/>
            <person name="Ivanova N."/>
            <person name="Mikhailova N."/>
            <person name="LaButti K.M."/>
            <person name="Clum A."/>
            <person name="Sun H.I."/>
            <person name="Brettin T."/>
            <person name="Detter J.C."/>
            <person name="Han C."/>
            <person name="Larimer F."/>
            <person name="Land M."/>
            <person name="Hauser L."/>
            <person name="Markowitz V."/>
            <person name="Cheng J.F."/>
            <person name="Hugenholtz P."/>
            <person name="Woyke T."/>
            <person name="Wu D."/>
            <person name="Steenblock K."/>
            <person name="Schneider S."/>
            <person name="Pukall R."/>
            <person name="Goeker M."/>
            <person name="Klenk H.P."/>
            <person name="Eisen J.A."/>
        </authorList>
    </citation>
    <scope>NUCLEOTIDE SEQUENCE [LARGE SCALE GENOMIC DNA]</scope>
    <source>
        <strain evidence="5">ATCC 49802 / DSM 20745 / S 6022</strain>
    </source>
</reference>
<dbReference type="InParanoid" id="D1C3Y5"/>
<dbReference type="CDD" id="cd10797">
    <property type="entry name" value="GH57N_APU_like_1"/>
    <property type="match status" value="1"/>
</dbReference>
<proteinExistence type="inferred from homology"/>
<comment type="similarity">
    <text evidence="1">Belongs to the glycosyl hydrolase 57 family.</text>
</comment>
<evidence type="ECO:0000259" key="3">
    <source>
        <dbReference type="Pfam" id="PF03065"/>
    </source>
</evidence>
<gene>
    <name evidence="4" type="ordered locus">Sthe_1517</name>
</gene>
<dbReference type="PANTHER" id="PTHR36306:SF3">
    <property type="entry name" value="GLYCOSIDE HYDROLASE FAMILY 57"/>
    <property type="match status" value="1"/>
</dbReference>
<keyword evidence="5" id="KW-1185">Reference proteome</keyword>
<organism evidence="4 5">
    <name type="scientific">Sphaerobacter thermophilus (strain ATCC 49802 / DSM 20745 / KCCM 41009 / NCIMB 13125 / S 6022)</name>
    <dbReference type="NCBI Taxonomy" id="479434"/>
    <lineage>
        <taxon>Bacteria</taxon>
        <taxon>Pseudomonadati</taxon>
        <taxon>Thermomicrobiota</taxon>
        <taxon>Thermomicrobia</taxon>
        <taxon>Sphaerobacterales</taxon>
        <taxon>Sphaerobacterineae</taxon>
        <taxon>Sphaerobacteraceae</taxon>
        <taxon>Sphaerobacter</taxon>
    </lineage>
</organism>
<dbReference type="SUPFAM" id="SSF88713">
    <property type="entry name" value="Glycoside hydrolase/deacetylase"/>
    <property type="match status" value="1"/>
</dbReference>
<sequence length="460" mass="51092">MRRFLTVHGHFYQPPREDPATGQVPREPGAEPFHDFNEKILAECYRPNAEHGNFDRMSFDLGPTLGLWMARHHPAVLERIVEADRDAVRRTGHGNAVMQSFHHTILPLATERDRHTEIAWGVRWFEHTFGRHPKGIWLPETAVDLATLEACADAGLEFTILSPEQAAGPVDTRFAYRVPLPSGRTFTVVFYEGPLSGTVSFDPISTDSAPAFVDRFILPRFVDVPAGSGDPLVLIASDGEVYGHHHRFKDYFLQDLLYRRAGEAGIEPVSLEHYLALNPPRRETGIRERSSWGCPHELLRWRGDCACTPGGGHWKAGLRAAFDALAERIDALTDQQAAGIVPDIWALRDRYVDVVIGAVELPAWLRSHGLPETGPDAEIIATLMRAQQSRLAMYASCAFYWEDLTRLEAAYGVRSALHAAGLIDELCGTDVRGEFTQRLAGVVGWKTARSAAELYAAAGD</sequence>
<dbReference type="EMBL" id="CP001823">
    <property type="protein sequence ID" value="ACZ38952.1"/>
    <property type="molecule type" value="Genomic_DNA"/>
</dbReference>
<dbReference type="KEGG" id="sti:Sthe_1517"/>
<keyword evidence="2" id="KW-0119">Carbohydrate metabolism</keyword>
<dbReference type="Pfam" id="PF03065">
    <property type="entry name" value="Glyco_hydro_57"/>
    <property type="match status" value="1"/>
</dbReference>
<dbReference type="RefSeq" id="WP_012871999.1">
    <property type="nucleotide sequence ID" value="NC_013523.1"/>
</dbReference>
<protein>
    <submittedName>
        <fullName evidence="4">Glycoside hydrolase family 57</fullName>
    </submittedName>
</protein>
<evidence type="ECO:0000313" key="5">
    <source>
        <dbReference type="Proteomes" id="UP000002027"/>
    </source>
</evidence>
<dbReference type="OrthoDB" id="9757977at2"/>
<dbReference type="eggNOG" id="COG1449">
    <property type="taxonomic scope" value="Bacteria"/>
</dbReference>
<dbReference type="InterPro" id="IPR052046">
    <property type="entry name" value="GH57_Enzymes"/>
</dbReference>
<dbReference type="AlphaFoldDB" id="D1C3Y5"/>
<dbReference type="InterPro" id="IPR004300">
    <property type="entry name" value="Glyco_hydro_57_N"/>
</dbReference>
<dbReference type="Pfam" id="PF12055">
    <property type="entry name" value="DUF3536"/>
    <property type="match status" value="1"/>
</dbReference>
<dbReference type="HOGENOM" id="CLU_018719_1_0_0"/>
<name>D1C3Y5_SPHTD</name>
<evidence type="ECO:0000256" key="2">
    <source>
        <dbReference type="ARBA" id="ARBA00023277"/>
    </source>
</evidence>
<evidence type="ECO:0000256" key="1">
    <source>
        <dbReference type="ARBA" id="ARBA00006821"/>
    </source>
</evidence>
<accession>D1C3Y5</accession>
<dbReference type="STRING" id="479434.Sthe_1517"/>
<dbReference type="Proteomes" id="UP000002027">
    <property type="component" value="Chromosome 1"/>
</dbReference>
<evidence type="ECO:0000313" key="4">
    <source>
        <dbReference type="EMBL" id="ACZ38952.1"/>
    </source>
</evidence>
<reference evidence="4 5" key="2">
    <citation type="journal article" date="2010" name="Stand. Genomic Sci.">
        <title>Complete genome sequence of Desulfohalobium retbaense type strain (HR(100)).</title>
        <authorList>
            <person name="Spring S."/>
            <person name="Nolan M."/>
            <person name="Lapidus A."/>
            <person name="Glavina Del Rio T."/>
            <person name="Copeland A."/>
            <person name="Tice H."/>
            <person name="Cheng J.F."/>
            <person name="Lucas S."/>
            <person name="Land M."/>
            <person name="Chen F."/>
            <person name="Bruce D."/>
            <person name="Goodwin L."/>
            <person name="Pitluck S."/>
            <person name="Ivanova N."/>
            <person name="Mavromatis K."/>
            <person name="Mikhailova N."/>
            <person name="Pati A."/>
            <person name="Chen A."/>
            <person name="Palaniappan K."/>
            <person name="Hauser L."/>
            <person name="Chang Y.J."/>
            <person name="Jeffries C.D."/>
            <person name="Munk C."/>
            <person name="Kiss H."/>
            <person name="Chain P."/>
            <person name="Han C."/>
            <person name="Brettin T."/>
            <person name="Detter J.C."/>
            <person name="Schuler E."/>
            <person name="Goker M."/>
            <person name="Rohde M."/>
            <person name="Bristow J."/>
            <person name="Eisen J.A."/>
            <person name="Markowitz V."/>
            <person name="Hugenholtz P."/>
            <person name="Kyrpides N.C."/>
            <person name="Klenk H.P."/>
        </authorList>
    </citation>
    <scope>NUCLEOTIDE SEQUENCE [LARGE SCALE GENOMIC DNA]</scope>
    <source>
        <strain evidence="5">ATCC 49802 / DSM 20745 / S 6022</strain>
    </source>
</reference>